<keyword evidence="10 12" id="KW-0472">Membrane</keyword>
<dbReference type="EMBL" id="BLZA01000019">
    <property type="protein sequence ID" value="GHJ86868.1"/>
    <property type="molecule type" value="Genomic_DNA"/>
</dbReference>
<accession>A0A8H3TU04</accession>
<evidence type="ECO:0000313" key="15">
    <source>
        <dbReference type="EMBL" id="GHJ86868.1"/>
    </source>
</evidence>
<comment type="caution">
    <text evidence="15">The sequence shown here is derived from an EMBL/GenBank/DDBJ whole genome shotgun (WGS) entry which is preliminary data.</text>
</comment>
<dbReference type="InterPro" id="IPR012358">
    <property type="entry name" value="EndopolyPtase_N1"/>
</dbReference>
<dbReference type="GO" id="GO:0006798">
    <property type="term" value="P:polyphosphate catabolic process"/>
    <property type="evidence" value="ECO:0007669"/>
    <property type="project" value="TreeGrafter"/>
</dbReference>
<dbReference type="PANTHER" id="PTHR10340">
    <property type="entry name" value="SPHINGOMYELIN PHOSPHODIESTERASE"/>
    <property type="match status" value="1"/>
</dbReference>
<dbReference type="GO" id="GO:0005615">
    <property type="term" value="C:extracellular space"/>
    <property type="evidence" value="ECO:0007669"/>
    <property type="project" value="TreeGrafter"/>
</dbReference>
<evidence type="ECO:0000256" key="12">
    <source>
        <dbReference type="PIRNR" id="PIRNR027093"/>
    </source>
</evidence>
<dbReference type="GO" id="GO:0008081">
    <property type="term" value="F:phosphoric diester hydrolase activity"/>
    <property type="evidence" value="ECO:0007669"/>
    <property type="project" value="TreeGrafter"/>
</dbReference>
<evidence type="ECO:0000256" key="6">
    <source>
        <dbReference type="ARBA" id="ARBA00022692"/>
    </source>
</evidence>
<feature type="chain" id="PRO_5034179948" description="Endopolyphosphatase" evidence="14">
    <location>
        <begin position="22"/>
        <end position="684"/>
    </location>
</feature>
<evidence type="ECO:0000256" key="9">
    <source>
        <dbReference type="ARBA" id="ARBA00022989"/>
    </source>
</evidence>
<dbReference type="EC" id="3.6.1.10" evidence="3 12"/>
<feature type="signal peptide" evidence="14">
    <location>
        <begin position="1"/>
        <end position="21"/>
    </location>
</feature>
<keyword evidence="9" id="KW-1133">Transmembrane helix</keyword>
<keyword evidence="7 12" id="KW-0378">Hydrolase</keyword>
<evidence type="ECO:0000256" key="7">
    <source>
        <dbReference type="ARBA" id="ARBA00022801"/>
    </source>
</evidence>
<evidence type="ECO:0000256" key="8">
    <source>
        <dbReference type="ARBA" id="ARBA00022968"/>
    </source>
</evidence>
<organism evidence="15 16">
    <name type="scientific">Naganishia liquefaciens</name>
    <dbReference type="NCBI Taxonomy" id="104408"/>
    <lineage>
        <taxon>Eukaryota</taxon>
        <taxon>Fungi</taxon>
        <taxon>Dikarya</taxon>
        <taxon>Basidiomycota</taxon>
        <taxon>Agaricomycotina</taxon>
        <taxon>Tremellomycetes</taxon>
        <taxon>Filobasidiales</taxon>
        <taxon>Filobasidiaceae</taxon>
        <taxon>Naganishia</taxon>
    </lineage>
</organism>
<dbReference type="GO" id="GO:0000298">
    <property type="term" value="F:endopolyphosphatase activity"/>
    <property type="evidence" value="ECO:0007669"/>
    <property type="project" value="UniProtKB-EC"/>
</dbReference>
<dbReference type="PANTHER" id="PTHR10340:SF55">
    <property type="entry name" value="ENDOPOLYPHOSPHATASE"/>
    <property type="match status" value="1"/>
</dbReference>
<protein>
    <recommendedName>
        <fullName evidence="4 12">Endopolyphosphatase</fullName>
        <ecNumber evidence="3 12">3.6.1.10</ecNumber>
    </recommendedName>
</protein>
<dbReference type="OrthoDB" id="348678at2759"/>
<sequence length="684" mass="77636">MVSGMKVRLITALLAVQGVVASKSGQGWGDVSTNSDRQTPTPRTRTSLNSLMERSDEQRWRAFVEGQPTPHERILKGRFLHITDFHPDPHYISGGSFDSGCHRKPENDVVADSLKMSIRMSGVGELHGNASLRRKDDDDQGVAGKWGSGASDCDAPMSLVNLTFDWLRKEWADEVDFVVWTGDNARHDIDREIPRTPKEIYELNRMMAGKMRNTFGEDVVIVPSIGNNDIWPHNILQPGPNAVTNEFSNIWSDFIPAEEYHVFQRGAYYSSEVIPDKLAVISLNTIYWYDANKAVDGCKDGSDEPGALEFDWLEVQLDSFRERGMQVWLTGHVPPHMGLYFDNCYLRYGELALRFQDTIVGHLFGHQNVDHFFFIDVEELESTTDLSGKAQQASIFGERVNTFGRNTNTALQQDLLKDFGDMPKVSKMKLEDYTVVNVSPSVIPTYLPGVRVYSYNVTGLRLEEGLLGQALNDSSWLTTDLQAMFSEGMDAQKRRTGHRHRKKKKKNKQKNDCSKPEHEDQPHCKFRQKERHFSPDSPSRANTLFTPLGYAQFYLPDIDEQTEAVPEWFIEYTTYTQDGLLRGGRNGTDGDVQGRQPVPWHLLPGYRELVEHEGIRHEIVGNRGLHRNPDGKEAGGEDPYAKFRAGLKKITPYHLEDLTIPSYAHFAKKLAADKHLWKRFASAM</sequence>
<evidence type="ECO:0000256" key="4">
    <source>
        <dbReference type="ARBA" id="ARBA00014458"/>
    </source>
</evidence>
<evidence type="ECO:0000256" key="13">
    <source>
        <dbReference type="SAM" id="MobiDB-lite"/>
    </source>
</evidence>
<comment type="similarity">
    <text evidence="2">Belongs to the endopolyphosphatase PPN1 family.</text>
</comment>
<dbReference type="AlphaFoldDB" id="A0A8H3TU04"/>
<feature type="compositionally biased region" description="Basic residues" evidence="13">
    <location>
        <begin position="494"/>
        <end position="508"/>
    </location>
</feature>
<keyword evidence="8" id="KW-0735">Signal-anchor</keyword>
<feature type="region of interest" description="Disordered" evidence="13">
    <location>
        <begin position="490"/>
        <end position="540"/>
    </location>
</feature>
<feature type="compositionally biased region" description="Basic and acidic residues" evidence="13">
    <location>
        <begin position="509"/>
        <end position="523"/>
    </location>
</feature>
<gene>
    <name evidence="15" type="ORF">NliqN6_3270</name>
</gene>
<evidence type="ECO:0000256" key="3">
    <source>
        <dbReference type="ARBA" id="ARBA00012459"/>
    </source>
</evidence>
<evidence type="ECO:0000256" key="10">
    <source>
        <dbReference type="ARBA" id="ARBA00023136"/>
    </source>
</evidence>
<evidence type="ECO:0000313" key="16">
    <source>
        <dbReference type="Proteomes" id="UP000620104"/>
    </source>
</evidence>
<evidence type="ECO:0000256" key="14">
    <source>
        <dbReference type="SAM" id="SignalP"/>
    </source>
</evidence>
<keyword evidence="6" id="KW-0812">Transmembrane</keyword>
<dbReference type="InterPro" id="IPR041805">
    <property type="entry name" value="ASMase/PPN1_MPP"/>
</dbReference>
<comment type="catalytic activity">
    <reaction evidence="12">
        <text>[phosphate](n+1) + n H2O = (n+1) phosphate + n H(+)</text>
        <dbReference type="Rhea" id="RHEA:22452"/>
        <dbReference type="Rhea" id="RHEA-COMP:14280"/>
        <dbReference type="ChEBI" id="CHEBI:15377"/>
        <dbReference type="ChEBI" id="CHEBI:15378"/>
        <dbReference type="ChEBI" id="CHEBI:16838"/>
        <dbReference type="ChEBI" id="CHEBI:43474"/>
        <dbReference type="EC" id="3.6.1.10"/>
    </reaction>
</comment>
<dbReference type="Proteomes" id="UP000620104">
    <property type="component" value="Unassembled WGS sequence"/>
</dbReference>
<keyword evidence="11" id="KW-0325">Glycoprotein</keyword>
<dbReference type="GO" id="GO:0004309">
    <property type="term" value="F:exopolyphosphatase activity"/>
    <property type="evidence" value="ECO:0007669"/>
    <property type="project" value="TreeGrafter"/>
</dbReference>
<keyword evidence="14" id="KW-0732">Signal</keyword>
<feature type="compositionally biased region" description="Polar residues" evidence="13">
    <location>
        <begin position="31"/>
        <end position="45"/>
    </location>
</feature>
<dbReference type="GO" id="GO:0000324">
    <property type="term" value="C:fungal-type vacuole"/>
    <property type="evidence" value="ECO:0007669"/>
    <property type="project" value="TreeGrafter"/>
</dbReference>
<evidence type="ECO:0000256" key="5">
    <source>
        <dbReference type="ARBA" id="ARBA00022554"/>
    </source>
</evidence>
<dbReference type="CDD" id="cd00842">
    <property type="entry name" value="MPP_ASMase"/>
    <property type="match status" value="1"/>
</dbReference>
<keyword evidence="5 12" id="KW-0926">Vacuole</keyword>
<evidence type="ECO:0000256" key="1">
    <source>
        <dbReference type="ARBA" id="ARBA00004576"/>
    </source>
</evidence>
<proteinExistence type="inferred from homology"/>
<feature type="region of interest" description="Disordered" evidence="13">
    <location>
        <begin position="24"/>
        <end position="45"/>
    </location>
</feature>
<comment type="subcellular location">
    <subcellularLocation>
        <location evidence="1">Vacuole membrane</location>
        <topology evidence="1">Single-pass type II membrane protein</topology>
    </subcellularLocation>
</comment>
<dbReference type="SUPFAM" id="SSF56300">
    <property type="entry name" value="Metallo-dependent phosphatases"/>
    <property type="match status" value="1"/>
</dbReference>
<comment type="function">
    <text evidence="12">Catalyzes the hydrolysis of inorganic polyphosphate (polyP) chains of many hundreds of phosphate residues into shorter lengths.</text>
</comment>
<keyword evidence="16" id="KW-1185">Reference proteome</keyword>
<evidence type="ECO:0000256" key="11">
    <source>
        <dbReference type="ARBA" id="ARBA00023180"/>
    </source>
</evidence>
<dbReference type="PIRSF" id="PIRSF027093">
    <property type="entry name" value="EndopolyPtase_N1"/>
    <property type="match status" value="1"/>
</dbReference>
<evidence type="ECO:0000256" key="2">
    <source>
        <dbReference type="ARBA" id="ARBA00010399"/>
    </source>
</evidence>
<reference evidence="15" key="1">
    <citation type="submission" date="2020-07" db="EMBL/GenBank/DDBJ databases">
        <title>Draft Genome Sequence of a Deep-Sea Yeast, Naganishia (Cryptococcus) liquefaciens strain N6.</title>
        <authorList>
            <person name="Han Y.W."/>
            <person name="Kajitani R."/>
            <person name="Morimoto H."/>
            <person name="Parhat M."/>
            <person name="Tsubouchi H."/>
            <person name="Bakenova O."/>
            <person name="Ogata M."/>
            <person name="Argunhan B."/>
            <person name="Aoki R."/>
            <person name="Kajiwara S."/>
            <person name="Itoh T."/>
            <person name="Iwasaki H."/>
        </authorList>
    </citation>
    <scope>NUCLEOTIDE SEQUENCE</scope>
    <source>
        <strain evidence="15">N6</strain>
    </source>
</reference>
<dbReference type="InterPro" id="IPR029052">
    <property type="entry name" value="Metallo-depent_PP-like"/>
</dbReference>
<name>A0A8H3TU04_9TREE</name>
<dbReference type="GO" id="GO:0005774">
    <property type="term" value="C:vacuolar membrane"/>
    <property type="evidence" value="ECO:0007669"/>
    <property type="project" value="UniProtKB-SubCell"/>
</dbReference>